<dbReference type="Proteomes" id="UP001501581">
    <property type="component" value="Unassembled WGS sequence"/>
</dbReference>
<dbReference type="Pfam" id="PF00561">
    <property type="entry name" value="Abhydrolase_1"/>
    <property type="match status" value="1"/>
</dbReference>
<keyword evidence="2" id="KW-0378">Hydrolase</keyword>
<dbReference type="PANTHER" id="PTHR43798">
    <property type="entry name" value="MONOACYLGLYCEROL LIPASE"/>
    <property type="match status" value="1"/>
</dbReference>
<accession>A0ABP4E5G8</accession>
<name>A0ABP4E5G8_9ACTN</name>
<reference evidence="3" key="1">
    <citation type="journal article" date="2019" name="Int. J. Syst. Evol. Microbiol.">
        <title>The Global Catalogue of Microorganisms (GCM) 10K type strain sequencing project: providing services to taxonomists for standard genome sequencing and annotation.</title>
        <authorList>
            <consortium name="The Broad Institute Genomics Platform"/>
            <consortium name="The Broad Institute Genome Sequencing Center for Infectious Disease"/>
            <person name="Wu L."/>
            <person name="Ma J."/>
        </authorList>
    </citation>
    <scope>NUCLEOTIDE SEQUENCE [LARGE SCALE GENOMIC DNA]</scope>
    <source>
        <strain evidence="3">JCM 13008</strain>
    </source>
</reference>
<dbReference type="InterPro" id="IPR000073">
    <property type="entry name" value="AB_hydrolase_1"/>
</dbReference>
<dbReference type="SUPFAM" id="SSF53474">
    <property type="entry name" value="alpha/beta-Hydrolases"/>
    <property type="match status" value="1"/>
</dbReference>
<protein>
    <submittedName>
        <fullName evidence="2">Proline iminopeptidase-family hydrolase</fullName>
    </submittedName>
</protein>
<dbReference type="GO" id="GO:0016787">
    <property type="term" value="F:hydrolase activity"/>
    <property type="evidence" value="ECO:0007669"/>
    <property type="project" value="UniProtKB-KW"/>
</dbReference>
<evidence type="ECO:0000313" key="3">
    <source>
        <dbReference type="Proteomes" id="UP001501581"/>
    </source>
</evidence>
<dbReference type="PRINTS" id="PR00111">
    <property type="entry name" value="ABHYDROLASE"/>
</dbReference>
<dbReference type="InterPro" id="IPR050266">
    <property type="entry name" value="AB_hydrolase_sf"/>
</dbReference>
<dbReference type="RefSeq" id="WP_343990801.1">
    <property type="nucleotide sequence ID" value="NZ_BAAALG010000002.1"/>
</dbReference>
<sequence>MLQLENGPRSVDVGGYRLHCEVVGAGAPLLVVHGGMGYGHRGFRPWLDGLGRARTLVYVDLPGNGLSDTPADYEEWSEVSRLSDALHRLRRALGVEHWSVFGHSFGGYVVQSYALDHPEDLDALIVSCSTSIMDHMDESMRQARIASHSEEQFEAIRANLLVPKSSDEEFDRITAQVRSAYFADPDFLGRDVPMPSGGSAAAFNATLRVWDNSDLSARIGELAVPTLVLGAARDWTFPVAVGARRTHGLIAGSSYHEFADSGHFPYVEENAEFLEVVTGWLDRDDEAHRGDAL</sequence>
<keyword evidence="3" id="KW-1185">Reference proteome</keyword>
<evidence type="ECO:0000313" key="2">
    <source>
        <dbReference type="EMBL" id="GAA1092158.1"/>
    </source>
</evidence>
<comment type="caution">
    <text evidence="2">The sequence shown here is derived from an EMBL/GenBank/DDBJ whole genome shotgun (WGS) entry which is preliminary data.</text>
</comment>
<dbReference type="InterPro" id="IPR029058">
    <property type="entry name" value="AB_hydrolase_fold"/>
</dbReference>
<evidence type="ECO:0000259" key="1">
    <source>
        <dbReference type="Pfam" id="PF00561"/>
    </source>
</evidence>
<organism evidence="2 3">
    <name type="scientific">Nocardioides dubius</name>
    <dbReference type="NCBI Taxonomy" id="317019"/>
    <lineage>
        <taxon>Bacteria</taxon>
        <taxon>Bacillati</taxon>
        <taxon>Actinomycetota</taxon>
        <taxon>Actinomycetes</taxon>
        <taxon>Propionibacteriales</taxon>
        <taxon>Nocardioidaceae</taxon>
        <taxon>Nocardioides</taxon>
    </lineage>
</organism>
<proteinExistence type="predicted"/>
<gene>
    <name evidence="2" type="ORF">GCM10009668_03900</name>
</gene>
<dbReference type="EMBL" id="BAAALG010000002">
    <property type="protein sequence ID" value="GAA1092158.1"/>
    <property type="molecule type" value="Genomic_DNA"/>
</dbReference>
<feature type="domain" description="AB hydrolase-1" evidence="1">
    <location>
        <begin position="28"/>
        <end position="269"/>
    </location>
</feature>
<dbReference type="Gene3D" id="3.40.50.1820">
    <property type="entry name" value="alpha/beta hydrolase"/>
    <property type="match status" value="1"/>
</dbReference>